<organism evidence="1 2">
    <name type="scientific">Dyella psychrodurans</name>
    <dbReference type="NCBI Taxonomy" id="1927960"/>
    <lineage>
        <taxon>Bacteria</taxon>
        <taxon>Pseudomonadati</taxon>
        <taxon>Pseudomonadota</taxon>
        <taxon>Gammaproteobacteria</taxon>
        <taxon>Lysobacterales</taxon>
        <taxon>Rhodanobacteraceae</taxon>
        <taxon>Dyella</taxon>
    </lineage>
</organism>
<sequence length="189" mass="20840">MFGWLAAHSTPLCRHVSPTILSRRMRRITPQRLLRTLPDLGVVLYLHATSSAVISEAHPPGLLVAQRAFAPLLDTHWLCATSVVTDDGPREWWECIDRLGRPRARLHLLPDTDYLAWDAVTAPHESDIGPSAGRPGQWLRPNSARVVSFSLCRFAGLYVLDYVPAASLSPLGSRVALHIANAESAVLQK</sequence>
<proteinExistence type="predicted"/>
<protein>
    <submittedName>
        <fullName evidence="1">Uncharacterized protein</fullName>
    </submittedName>
</protein>
<reference evidence="1 2" key="1">
    <citation type="submission" date="2018-07" db="EMBL/GenBank/DDBJ databases">
        <title>Dyella monticola sp. nov. and Dyella psychrodurans sp. nov. isolated from monsoon evergreen broad-leaved forest soil of Dinghu Mountain, China.</title>
        <authorList>
            <person name="Gao Z."/>
            <person name="Qiu L."/>
        </authorList>
    </citation>
    <scope>NUCLEOTIDE SEQUENCE [LARGE SCALE GENOMIC DNA]</scope>
    <source>
        <strain evidence="1 2">4MSK11</strain>
    </source>
</reference>
<dbReference type="SUPFAM" id="SSF144064">
    <property type="entry name" value="Heme iron utilization protein-like"/>
    <property type="match status" value="1"/>
</dbReference>
<dbReference type="AlphaFoldDB" id="A0A370X290"/>
<evidence type="ECO:0000313" key="2">
    <source>
        <dbReference type="Proteomes" id="UP000255334"/>
    </source>
</evidence>
<name>A0A370X290_9GAMM</name>
<keyword evidence="2" id="KW-1185">Reference proteome</keyword>
<accession>A0A370X290</accession>
<comment type="caution">
    <text evidence="1">The sequence shown here is derived from an EMBL/GenBank/DDBJ whole genome shotgun (WGS) entry which is preliminary data.</text>
</comment>
<dbReference type="EMBL" id="QRBF01000005">
    <property type="protein sequence ID" value="RDS82476.1"/>
    <property type="molecule type" value="Genomic_DNA"/>
</dbReference>
<dbReference type="Proteomes" id="UP000255334">
    <property type="component" value="Unassembled WGS sequence"/>
</dbReference>
<dbReference type="RefSeq" id="WP_115478651.1">
    <property type="nucleotide sequence ID" value="NZ_QRBF01000005.1"/>
</dbReference>
<gene>
    <name evidence="1" type="ORF">DWU99_13785</name>
</gene>
<dbReference type="OrthoDB" id="5957605at2"/>
<evidence type="ECO:0000313" key="1">
    <source>
        <dbReference type="EMBL" id="RDS82476.1"/>
    </source>
</evidence>